<dbReference type="EMBL" id="FXYX01000002">
    <property type="protein sequence ID" value="SMX70971.1"/>
    <property type="molecule type" value="Genomic_DNA"/>
</dbReference>
<dbReference type="InterPro" id="IPR016181">
    <property type="entry name" value="Acyl_CoA_acyltransferase"/>
</dbReference>
<gene>
    <name evidence="1" type="ORF">BI49514_00700</name>
</gene>
<protein>
    <recommendedName>
        <fullName evidence="3">Acetyltransferase (GNAT) family protein</fullName>
    </recommendedName>
</protein>
<evidence type="ECO:0000313" key="2">
    <source>
        <dbReference type="Proteomes" id="UP000234382"/>
    </source>
</evidence>
<evidence type="ECO:0008006" key="3">
    <source>
        <dbReference type="Google" id="ProtNLM"/>
    </source>
</evidence>
<keyword evidence="2" id="KW-1185">Reference proteome</keyword>
<dbReference type="SUPFAM" id="SSF55729">
    <property type="entry name" value="Acyl-CoA N-acyltransferases (Nat)"/>
    <property type="match status" value="1"/>
</dbReference>
<dbReference type="AlphaFoldDB" id="A0A2H1I6Y5"/>
<dbReference type="RefSeq" id="WP_167443898.1">
    <property type="nucleotide sequence ID" value="NZ_FXYX01000002.1"/>
</dbReference>
<evidence type="ECO:0000313" key="1">
    <source>
        <dbReference type="EMBL" id="SMX70971.1"/>
    </source>
</evidence>
<proteinExistence type="predicted"/>
<reference evidence="2" key="1">
    <citation type="submission" date="2017-03" db="EMBL/GenBank/DDBJ databases">
        <authorList>
            <person name="Monnet C."/>
        </authorList>
    </citation>
    <scope>NUCLEOTIDE SEQUENCE [LARGE SCALE GENOMIC DNA]</scope>
    <source>
        <strain evidence="2">ATCC 49514</strain>
    </source>
</reference>
<name>A0A2H1I6Y5_9MICO</name>
<dbReference type="Gene3D" id="3.40.630.30">
    <property type="match status" value="1"/>
</dbReference>
<organism evidence="1 2">
    <name type="scientific">Brevibacterium iodinum ATCC 49514</name>
    <dbReference type="NCBI Taxonomy" id="1255616"/>
    <lineage>
        <taxon>Bacteria</taxon>
        <taxon>Bacillati</taxon>
        <taxon>Actinomycetota</taxon>
        <taxon>Actinomycetes</taxon>
        <taxon>Micrococcales</taxon>
        <taxon>Brevibacteriaceae</taxon>
        <taxon>Brevibacterium</taxon>
    </lineage>
</organism>
<dbReference type="Proteomes" id="UP000234382">
    <property type="component" value="Unassembled WGS sequence"/>
</dbReference>
<accession>A0A2H1I6Y5</accession>
<sequence length="52" mass="5711">MVTLALRGDNAAAIGLYESLGFTRYGRLPGFVAVGEKRYDTLLYSLDLRTGQ</sequence>